<protein>
    <submittedName>
        <fullName evidence="2">Fimbrial assembly protein, serogroup I</fullName>
    </submittedName>
</protein>
<evidence type="ECO:0000313" key="3">
    <source>
        <dbReference type="Proteomes" id="UP001497493"/>
    </source>
</evidence>
<evidence type="ECO:0000256" key="1">
    <source>
        <dbReference type="SAM" id="Phobius"/>
    </source>
</evidence>
<accession>A0ABP1C7Q5</accession>
<dbReference type="EMBL" id="OZ026884">
    <property type="protein sequence ID" value="CAL1240244.1"/>
    <property type="molecule type" value="Genomic_DNA"/>
</dbReference>
<name>A0ABP1C7Q5_9GAMM</name>
<evidence type="ECO:0000313" key="2">
    <source>
        <dbReference type="EMBL" id="CAL1240244.1"/>
    </source>
</evidence>
<sequence>MSRWRAAAYHFGISLSVLSALAVALTLTWYPPEYLSAVGGKGLMALLAGVDACLGPLLTLIVFDVRKPRLKLDLAIIAGLQVVALAYGLRAAFLARPVYMVFAVDRFELVTAKDITADHLARARRAEFRSLPLRGPKLVAAHRPDTLEERQKLLFSAALGGVDLPQLPEYYVPYEELAPEVVRRGKPVETLLARNDQARQLLDTYLKAHRLEPAKVRCLPLRGPKNDQTVLVAADTAQVLGILDLPPW</sequence>
<gene>
    <name evidence="2" type="ORF">MECH1_V1_1468</name>
</gene>
<keyword evidence="3" id="KW-1185">Reference proteome</keyword>
<organism evidence="2 3">
    <name type="scientific">Candidatus Methylocalor cossyra</name>
    <dbReference type="NCBI Taxonomy" id="3108543"/>
    <lineage>
        <taxon>Bacteria</taxon>
        <taxon>Pseudomonadati</taxon>
        <taxon>Pseudomonadota</taxon>
        <taxon>Gammaproteobacteria</taxon>
        <taxon>Methylococcales</taxon>
        <taxon>Methylococcaceae</taxon>
        <taxon>Candidatus Methylocalor</taxon>
    </lineage>
</organism>
<dbReference type="RefSeq" id="WP_348759739.1">
    <property type="nucleotide sequence ID" value="NZ_OZ026884.1"/>
</dbReference>
<dbReference type="InterPro" id="IPR047814">
    <property type="entry name" value="TfpX/TfpZ-like"/>
</dbReference>
<feature type="transmembrane region" description="Helical" evidence="1">
    <location>
        <begin position="7"/>
        <end position="30"/>
    </location>
</feature>
<reference evidence="2 3" key="1">
    <citation type="submission" date="2024-04" db="EMBL/GenBank/DDBJ databases">
        <authorList>
            <person name="Cremers G."/>
        </authorList>
    </citation>
    <scope>NUCLEOTIDE SEQUENCE [LARGE SCALE GENOMIC DNA]</scope>
    <source>
        <strain evidence="2">MeCH1-AG</strain>
    </source>
</reference>
<dbReference type="NCBIfam" id="NF041437">
    <property type="entry name" value="TfpZ"/>
    <property type="match status" value="1"/>
</dbReference>
<feature type="transmembrane region" description="Helical" evidence="1">
    <location>
        <begin position="42"/>
        <end position="63"/>
    </location>
</feature>
<proteinExistence type="predicted"/>
<dbReference type="Proteomes" id="UP001497493">
    <property type="component" value="Chromosome"/>
</dbReference>
<keyword evidence="1" id="KW-0812">Transmembrane</keyword>
<keyword evidence="1" id="KW-0472">Membrane</keyword>
<feature type="transmembrane region" description="Helical" evidence="1">
    <location>
        <begin position="75"/>
        <end position="95"/>
    </location>
</feature>
<keyword evidence="1" id="KW-1133">Transmembrane helix</keyword>